<evidence type="ECO:0000256" key="5">
    <source>
        <dbReference type="ARBA" id="ARBA00023163"/>
    </source>
</evidence>
<dbReference type="InterPro" id="IPR002178">
    <property type="entry name" value="PTS_EIIA_type-2_dom"/>
</dbReference>
<keyword evidence="2" id="KW-0677">Repeat</keyword>
<dbReference type="InterPro" id="IPR036390">
    <property type="entry name" value="WH_DNA-bd_sf"/>
</dbReference>
<dbReference type="InterPro" id="IPR007737">
    <property type="entry name" value="Mga_HTH"/>
</dbReference>
<evidence type="ECO:0000256" key="3">
    <source>
        <dbReference type="ARBA" id="ARBA00023015"/>
    </source>
</evidence>
<reference evidence="10" key="1">
    <citation type="submission" date="2016-07" db="EMBL/GenBank/DDBJ databases">
        <authorList>
            <person name="Florea S."/>
            <person name="Webb J.S."/>
            <person name="Jaromczyk J."/>
            <person name="Schardl C.L."/>
        </authorList>
    </citation>
    <scope>NUCLEOTIDE SEQUENCE [LARGE SCALE GENOMIC DNA]</scope>
    <source>
        <strain evidence="10">CY1</strain>
    </source>
</reference>
<dbReference type="PROSITE" id="PS51372">
    <property type="entry name" value="PRD_2"/>
    <property type="match status" value="1"/>
</dbReference>
<dbReference type="InterPro" id="IPR036095">
    <property type="entry name" value="PTS_EIIB-like_sf"/>
</dbReference>
<keyword evidence="5" id="KW-0804">Transcription</keyword>
<dbReference type="InterPro" id="IPR013196">
    <property type="entry name" value="HTH_11"/>
</dbReference>
<dbReference type="Gene3D" id="3.40.930.10">
    <property type="entry name" value="Mannitol-specific EII, Chain A"/>
    <property type="match status" value="1"/>
</dbReference>
<dbReference type="PANTHER" id="PTHR30185">
    <property type="entry name" value="CRYPTIC BETA-GLUCOSIDE BGL OPERON ANTITERMINATOR"/>
    <property type="match status" value="1"/>
</dbReference>
<dbReference type="Gene3D" id="1.10.1790.10">
    <property type="entry name" value="PRD domain"/>
    <property type="match status" value="1"/>
</dbReference>
<evidence type="ECO:0000256" key="4">
    <source>
        <dbReference type="ARBA" id="ARBA00023159"/>
    </source>
</evidence>
<gene>
    <name evidence="9" type="ORF">BC351_31010</name>
</gene>
<feature type="domain" description="PTS EIIA type-2" evidence="6">
    <location>
        <begin position="525"/>
        <end position="670"/>
    </location>
</feature>
<dbReference type="Proteomes" id="UP000190626">
    <property type="component" value="Unassembled WGS sequence"/>
</dbReference>
<dbReference type="CDD" id="cd05568">
    <property type="entry name" value="PTS_IIB_bgl_like"/>
    <property type="match status" value="1"/>
</dbReference>
<evidence type="ECO:0000313" key="9">
    <source>
        <dbReference type="EMBL" id="OPH54651.1"/>
    </source>
</evidence>
<evidence type="ECO:0000313" key="10">
    <source>
        <dbReference type="Proteomes" id="UP000190626"/>
    </source>
</evidence>
<dbReference type="InterPro" id="IPR013011">
    <property type="entry name" value="PTS_EIIB_2"/>
</dbReference>
<dbReference type="AlphaFoldDB" id="A0A1V4HGM8"/>
<dbReference type="OrthoDB" id="9776005at2"/>
<accession>A0A1V4HGM8</accession>
<dbReference type="PANTHER" id="PTHR30185:SF18">
    <property type="entry name" value="TRANSCRIPTIONAL REGULATOR MTLR"/>
    <property type="match status" value="1"/>
</dbReference>
<dbReference type="Gene3D" id="3.40.50.2300">
    <property type="match status" value="1"/>
</dbReference>
<dbReference type="SUPFAM" id="SSF46785">
    <property type="entry name" value="Winged helix' DNA-binding domain"/>
    <property type="match status" value="1"/>
</dbReference>
<name>A0A1V4HGM8_9BACL</name>
<keyword evidence="1" id="KW-0808">Transferase</keyword>
<dbReference type="GO" id="GO:0008982">
    <property type="term" value="F:protein-N(PI)-phosphohistidine-sugar phosphotransferase activity"/>
    <property type="evidence" value="ECO:0007669"/>
    <property type="project" value="InterPro"/>
</dbReference>
<dbReference type="Pfam" id="PF00359">
    <property type="entry name" value="PTS_EIIA_2"/>
    <property type="match status" value="1"/>
</dbReference>
<dbReference type="SUPFAM" id="SSF63520">
    <property type="entry name" value="PTS-regulatory domain, PRD"/>
    <property type="match status" value="1"/>
</dbReference>
<dbReference type="SUPFAM" id="SSF55804">
    <property type="entry name" value="Phoshotransferase/anion transport protein"/>
    <property type="match status" value="1"/>
</dbReference>
<keyword evidence="9" id="KW-0813">Transport</keyword>
<evidence type="ECO:0000259" key="7">
    <source>
        <dbReference type="PROSITE" id="PS51099"/>
    </source>
</evidence>
<dbReference type="EMBL" id="MBTG01000021">
    <property type="protein sequence ID" value="OPH54651.1"/>
    <property type="molecule type" value="Genomic_DNA"/>
</dbReference>
<dbReference type="PROSITE" id="PS51094">
    <property type="entry name" value="PTS_EIIA_TYPE_2"/>
    <property type="match status" value="1"/>
</dbReference>
<dbReference type="RefSeq" id="WP_079414901.1">
    <property type="nucleotide sequence ID" value="NZ_MBTG01000021.1"/>
</dbReference>
<feature type="domain" description="PRD" evidence="8">
    <location>
        <begin position="298"/>
        <end position="403"/>
    </location>
</feature>
<dbReference type="InterPro" id="IPR016152">
    <property type="entry name" value="PTrfase/Anion_transptr"/>
</dbReference>
<dbReference type="GO" id="GO:0006355">
    <property type="term" value="P:regulation of DNA-templated transcription"/>
    <property type="evidence" value="ECO:0007669"/>
    <property type="project" value="InterPro"/>
</dbReference>
<proteinExistence type="predicted"/>
<dbReference type="Gene3D" id="1.10.10.10">
    <property type="entry name" value="Winged helix-like DNA-binding domain superfamily/Winged helix DNA-binding domain"/>
    <property type="match status" value="1"/>
</dbReference>
<dbReference type="InterPro" id="IPR036388">
    <property type="entry name" value="WH-like_DNA-bd_sf"/>
</dbReference>
<dbReference type="InterPro" id="IPR011608">
    <property type="entry name" value="PRD"/>
</dbReference>
<keyword evidence="9" id="KW-0762">Sugar transport</keyword>
<organism evidence="9 10">
    <name type="scientific">Paenibacillus ferrarius</name>
    <dbReference type="NCBI Taxonomy" id="1469647"/>
    <lineage>
        <taxon>Bacteria</taxon>
        <taxon>Bacillati</taxon>
        <taxon>Bacillota</taxon>
        <taxon>Bacilli</taxon>
        <taxon>Bacillales</taxon>
        <taxon>Paenibacillaceae</taxon>
        <taxon>Paenibacillus</taxon>
    </lineage>
</organism>
<dbReference type="SUPFAM" id="SSF52794">
    <property type="entry name" value="PTS system IIB component-like"/>
    <property type="match status" value="1"/>
</dbReference>
<protein>
    <submittedName>
        <fullName evidence="9">Sugar transporter</fullName>
    </submittedName>
</protein>
<dbReference type="Pfam" id="PF00874">
    <property type="entry name" value="PRD"/>
    <property type="match status" value="1"/>
</dbReference>
<dbReference type="PROSITE" id="PS51099">
    <property type="entry name" value="PTS_EIIB_TYPE_2"/>
    <property type="match status" value="1"/>
</dbReference>
<dbReference type="InterPro" id="IPR050661">
    <property type="entry name" value="BglG_antiterminators"/>
</dbReference>
<keyword evidence="3" id="KW-0805">Transcription regulation</keyword>
<evidence type="ECO:0000256" key="1">
    <source>
        <dbReference type="ARBA" id="ARBA00022679"/>
    </source>
</evidence>
<evidence type="ECO:0000259" key="6">
    <source>
        <dbReference type="PROSITE" id="PS51094"/>
    </source>
</evidence>
<dbReference type="Pfam" id="PF05043">
    <property type="entry name" value="Mga"/>
    <property type="match status" value="1"/>
</dbReference>
<evidence type="ECO:0000259" key="8">
    <source>
        <dbReference type="PROSITE" id="PS51372"/>
    </source>
</evidence>
<keyword evidence="10" id="KW-1185">Reference proteome</keyword>
<feature type="domain" description="PTS EIIB type-2" evidence="7">
    <location>
        <begin position="407"/>
        <end position="496"/>
    </location>
</feature>
<dbReference type="Pfam" id="PF08279">
    <property type="entry name" value="HTH_11"/>
    <property type="match status" value="1"/>
</dbReference>
<dbReference type="STRING" id="1469647.BC351_31010"/>
<comment type="caution">
    <text evidence="9">The sequence shown here is derived from an EMBL/GenBank/DDBJ whole genome shotgun (WGS) entry which is preliminary data.</text>
</comment>
<evidence type="ECO:0000256" key="2">
    <source>
        <dbReference type="ARBA" id="ARBA00022737"/>
    </source>
</evidence>
<dbReference type="InterPro" id="IPR036634">
    <property type="entry name" value="PRD_sf"/>
</dbReference>
<dbReference type="GO" id="GO:0009401">
    <property type="term" value="P:phosphoenolpyruvate-dependent sugar phosphotransferase system"/>
    <property type="evidence" value="ECO:0007669"/>
    <property type="project" value="InterPro"/>
</dbReference>
<keyword evidence="4" id="KW-0010">Activator</keyword>
<sequence>MSLSNRHRQILELLLNQVDDITAGEIAAEINVSTRTVHRELSELETILAAYGLGLQKKSGKGIQLQASPEQLEAFRSLLDGRMTVEYSAEDRRIVLLCTLLQEDEPVKLFTLSHDLAVTVPTITHDLDELESWIKKLNLSLVRKRGYGVELSGSEADKRKMIARLAMNGLDESDLFGKSESLHSPVAHRLLKLIGKVNFTKVEEALWLAEDEGLSGISEEEYTHLLIQLSITIARIQMGRPIEQQLEHHSHRPSKLLAHTIDQLTKVIPIALSAAEISYIAELLESKSVPHPNQLLPMDELSYMQMVWKLIRAMESSLEVPFSDDRSLREGLLSHLESAIKRLLAGATIRNPLLAQIKKDYEALYHAIRQAVNVSITQIALPDEEIGFLVMHFGASIERQKQFKRNVRAILVCTSGIGTSKMLAVRLTKELPQIDIIGHASWFEAARIPEKDYDLIISTVDLPLQSDQYMKLSPLLTKDEAERLRFFIQNVTLQKDPGEPIPVLPEAGARNSLHRIQLYINEIVSIIDQFMVYHVEQSYEDLKETLLAICGYVRASDVIAEVEPIVDLLLAREQLSSQVIPDTGLALFHIRSELVKKPSFTLFRLAADLPLERGTQSDVRHLLLMLGPKKLSKESLEVLSEISSFLLIPDMIDLLKSGSQSEIKHYLSQELAAFLDNKK</sequence>